<keyword evidence="1" id="KW-0863">Zinc-finger</keyword>
<name>A0A9D4HYY1_DREPO</name>
<dbReference type="AlphaFoldDB" id="A0A9D4HYY1"/>
<dbReference type="GO" id="GO:0008270">
    <property type="term" value="F:zinc ion binding"/>
    <property type="evidence" value="ECO:0007669"/>
    <property type="project" value="UniProtKB-KW"/>
</dbReference>
<keyword evidence="1" id="KW-0862">Zinc</keyword>
<evidence type="ECO:0000313" key="4">
    <source>
        <dbReference type="Proteomes" id="UP000828390"/>
    </source>
</evidence>
<dbReference type="Proteomes" id="UP000828390">
    <property type="component" value="Unassembled WGS sequence"/>
</dbReference>
<evidence type="ECO:0000313" key="3">
    <source>
        <dbReference type="EMBL" id="KAH3738054.1"/>
    </source>
</evidence>
<protein>
    <recommendedName>
        <fullName evidence="2">B box-type domain-containing protein</fullName>
    </recommendedName>
</protein>
<comment type="caution">
    <text evidence="3">The sequence shown here is derived from an EMBL/GenBank/DDBJ whole genome shotgun (WGS) entry which is preliminary data.</text>
</comment>
<proteinExistence type="predicted"/>
<keyword evidence="4" id="KW-1185">Reference proteome</keyword>
<organism evidence="3 4">
    <name type="scientific">Dreissena polymorpha</name>
    <name type="common">Zebra mussel</name>
    <name type="synonym">Mytilus polymorpha</name>
    <dbReference type="NCBI Taxonomy" id="45954"/>
    <lineage>
        <taxon>Eukaryota</taxon>
        <taxon>Metazoa</taxon>
        <taxon>Spiralia</taxon>
        <taxon>Lophotrochozoa</taxon>
        <taxon>Mollusca</taxon>
        <taxon>Bivalvia</taxon>
        <taxon>Autobranchia</taxon>
        <taxon>Heteroconchia</taxon>
        <taxon>Euheterodonta</taxon>
        <taxon>Imparidentia</taxon>
        <taxon>Neoheterodontei</taxon>
        <taxon>Myida</taxon>
        <taxon>Dreissenoidea</taxon>
        <taxon>Dreissenidae</taxon>
        <taxon>Dreissena</taxon>
    </lineage>
</organism>
<dbReference type="InterPro" id="IPR000315">
    <property type="entry name" value="Znf_B-box"/>
</dbReference>
<feature type="domain" description="B box-type" evidence="2">
    <location>
        <begin position="24"/>
        <end position="59"/>
    </location>
</feature>
<gene>
    <name evidence="3" type="ORF">DPMN_044659</name>
</gene>
<reference evidence="3" key="2">
    <citation type="submission" date="2020-11" db="EMBL/GenBank/DDBJ databases">
        <authorList>
            <person name="McCartney M.A."/>
            <person name="Auch B."/>
            <person name="Kono T."/>
            <person name="Mallez S."/>
            <person name="Becker A."/>
            <person name="Gohl D.M."/>
            <person name="Silverstein K.A.T."/>
            <person name="Koren S."/>
            <person name="Bechman K.B."/>
            <person name="Herman A."/>
            <person name="Abrahante J.E."/>
            <person name="Garbe J."/>
        </authorList>
    </citation>
    <scope>NUCLEOTIDE SEQUENCE</scope>
    <source>
        <strain evidence="3">Duluth1</strain>
        <tissue evidence="3">Whole animal</tissue>
    </source>
</reference>
<reference evidence="3" key="1">
    <citation type="journal article" date="2019" name="bioRxiv">
        <title>The Genome of the Zebra Mussel, Dreissena polymorpha: A Resource for Invasive Species Research.</title>
        <authorList>
            <person name="McCartney M.A."/>
            <person name="Auch B."/>
            <person name="Kono T."/>
            <person name="Mallez S."/>
            <person name="Zhang Y."/>
            <person name="Obille A."/>
            <person name="Becker A."/>
            <person name="Abrahante J.E."/>
            <person name="Garbe J."/>
            <person name="Badalamenti J.P."/>
            <person name="Herman A."/>
            <person name="Mangelson H."/>
            <person name="Liachko I."/>
            <person name="Sullivan S."/>
            <person name="Sone E.D."/>
            <person name="Koren S."/>
            <person name="Silverstein K.A.T."/>
            <person name="Beckman K.B."/>
            <person name="Gohl D.M."/>
        </authorList>
    </citation>
    <scope>NUCLEOTIDE SEQUENCE</scope>
    <source>
        <strain evidence="3">Duluth1</strain>
        <tissue evidence="3">Whole animal</tissue>
    </source>
</reference>
<evidence type="ECO:0000256" key="1">
    <source>
        <dbReference type="PROSITE-ProRule" id="PRU00024"/>
    </source>
</evidence>
<dbReference type="EMBL" id="JAIWYP010000011">
    <property type="protein sequence ID" value="KAH3738054.1"/>
    <property type="molecule type" value="Genomic_DNA"/>
</dbReference>
<sequence>MASFSQPTVAKGSDSVIDFYCSPCLEHNIDQWAEFYCDKCLKLYCAKCINPHGQLFGKHVTYGRADSSK</sequence>
<dbReference type="PROSITE" id="PS50119">
    <property type="entry name" value="ZF_BBOX"/>
    <property type="match status" value="1"/>
</dbReference>
<evidence type="ECO:0000259" key="2">
    <source>
        <dbReference type="PROSITE" id="PS50119"/>
    </source>
</evidence>
<keyword evidence="1" id="KW-0479">Metal-binding</keyword>
<accession>A0A9D4HYY1</accession>